<keyword evidence="8" id="KW-1185">Reference proteome</keyword>
<gene>
    <name evidence="7" type="primary">SPOSA6832_03733</name>
</gene>
<dbReference type="SMART" id="SM00586">
    <property type="entry name" value="ZnF_DBF"/>
    <property type="match status" value="1"/>
</dbReference>
<evidence type="ECO:0000256" key="1">
    <source>
        <dbReference type="ARBA" id="ARBA00022723"/>
    </source>
</evidence>
<accession>A0A0D6EQ53</accession>
<organism evidence="7 8">
    <name type="scientific">Sporidiobolus salmonicolor</name>
    <name type="common">Yeast-like fungus</name>
    <name type="synonym">Sporobolomyces salmonicolor</name>
    <dbReference type="NCBI Taxonomy" id="5005"/>
    <lineage>
        <taxon>Eukaryota</taxon>
        <taxon>Fungi</taxon>
        <taxon>Dikarya</taxon>
        <taxon>Basidiomycota</taxon>
        <taxon>Pucciniomycotina</taxon>
        <taxon>Microbotryomycetes</taxon>
        <taxon>Sporidiobolales</taxon>
        <taxon>Sporidiobolaceae</taxon>
        <taxon>Sporobolomyces</taxon>
    </lineage>
</organism>
<dbReference type="Pfam" id="PF08630">
    <property type="entry name" value="Dfp1_Him1_M"/>
    <property type="match status" value="1"/>
</dbReference>
<evidence type="ECO:0000256" key="3">
    <source>
        <dbReference type="ARBA" id="ARBA00022833"/>
    </source>
</evidence>
<dbReference type="InterPro" id="IPR038545">
    <property type="entry name" value="Znf_DBF_sf"/>
</dbReference>
<dbReference type="Gene3D" id="6.10.250.3410">
    <property type="entry name" value="DBF zinc finger"/>
    <property type="match status" value="1"/>
</dbReference>
<dbReference type="InterPro" id="IPR013939">
    <property type="entry name" value="Regulatory_Dfp1/Him1"/>
</dbReference>
<dbReference type="GO" id="GO:1901987">
    <property type="term" value="P:regulation of cell cycle phase transition"/>
    <property type="evidence" value="ECO:0007669"/>
    <property type="project" value="TreeGrafter"/>
</dbReference>
<proteinExistence type="predicted"/>
<evidence type="ECO:0000259" key="6">
    <source>
        <dbReference type="PROSITE" id="PS51265"/>
    </source>
</evidence>
<feature type="region of interest" description="Disordered" evidence="5">
    <location>
        <begin position="345"/>
        <end position="409"/>
    </location>
</feature>
<protein>
    <submittedName>
        <fullName evidence="7">SPOSA6832_03733-mRNA-1:cds</fullName>
    </submittedName>
</protein>
<reference evidence="8" key="1">
    <citation type="submission" date="2015-02" db="EMBL/GenBank/DDBJ databases">
        <authorList>
            <person name="Gon?alves P."/>
        </authorList>
    </citation>
    <scope>NUCLEOTIDE SEQUENCE [LARGE SCALE GENOMIC DNA]</scope>
</reference>
<feature type="compositionally biased region" description="Basic and acidic residues" evidence="5">
    <location>
        <begin position="169"/>
        <end position="178"/>
    </location>
</feature>
<dbReference type="FunFam" id="6.10.250.3410:FF:000001">
    <property type="entry name" value="Protein DBF4 homolog A"/>
    <property type="match status" value="1"/>
</dbReference>
<dbReference type="PANTHER" id="PTHR15375:SF26">
    <property type="entry name" value="PROTEIN CHIFFON"/>
    <property type="match status" value="1"/>
</dbReference>
<evidence type="ECO:0000313" key="7">
    <source>
        <dbReference type="EMBL" id="CEQ41958.1"/>
    </source>
</evidence>
<evidence type="ECO:0000256" key="2">
    <source>
        <dbReference type="ARBA" id="ARBA00022771"/>
    </source>
</evidence>
<feature type="region of interest" description="Disordered" evidence="5">
    <location>
        <begin position="164"/>
        <end position="188"/>
    </location>
</feature>
<dbReference type="EMBL" id="CENE01000019">
    <property type="protein sequence ID" value="CEQ41958.1"/>
    <property type="molecule type" value="Genomic_DNA"/>
</dbReference>
<dbReference type="Pfam" id="PF07535">
    <property type="entry name" value="zf-DBF"/>
    <property type="match status" value="1"/>
</dbReference>
<dbReference type="PROSITE" id="PS51265">
    <property type="entry name" value="ZF_DBF4"/>
    <property type="match status" value="1"/>
</dbReference>
<keyword evidence="3" id="KW-0862">Zinc</keyword>
<dbReference type="GO" id="GO:0003676">
    <property type="term" value="F:nucleic acid binding"/>
    <property type="evidence" value="ECO:0007669"/>
    <property type="project" value="InterPro"/>
</dbReference>
<dbReference type="GO" id="GO:0043539">
    <property type="term" value="F:protein serine/threonine kinase activator activity"/>
    <property type="evidence" value="ECO:0007669"/>
    <property type="project" value="TreeGrafter"/>
</dbReference>
<evidence type="ECO:0000313" key="8">
    <source>
        <dbReference type="Proteomes" id="UP000243876"/>
    </source>
</evidence>
<evidence type="ECO:0000256" key="5">
    <source>
        <dbReference type="SAM" id="MobiDB-lite"/>
    </source>
</evidence>
<feature type="non-terminal residue" evidence="7">
    <location>
        <position position="1"/>
    </location>
</feature>
<keyword evidence="1" id="KW-0479">Metal-binding</keyword>
<sequence length="409" mass="44535">MDLTYSFSLAIELKLILSRINSHSPNKADPALQRDPSLPSLLRDEQLYGTRERDPFVPRSDMHYFSSNKYYLLVEDSTGEHRPIVIKEYDKVRKHEDPSWPILYGGVEGRGGFYKYEGPPIVYEPRAPPPPEAAPPAAKNQLMAGFSTTAARAVAPNLRRTVSLQNVTREGRAGRESTSKNAAPGGLHRRDSYIAASGNSQTITSNIASATSTRSGAAMQPNGSRFGNGTGPFVDKRLAILSNRTVSMSMSGAGGSGGNRLANAKAQGKLKRSVSVDAGLNVKVPPSRDEPKKPGYCENCRIKYDDFKDHVISSKHRRFALNPKNWAELDLLLDLIARRPAALESVMSPSPASRSSSNSSSPVRVSEADDSGFFEAPMVRMEEDHECGSDESDESRMSSAAADSEEGDE</sequence>
<evidence type="ECO:0000256" key="4">
    <source>
        <dbReference type="PROSITE-ProRule" id="PRU00600"/>
    </source>
</evidence>
<dbReference type="InterPro" id="IPR006572">
    <property type="entry name" value="Znf_DBF"/>
</dbReference>
<dbReference type="GO" id="GO:0010571">
    <property type="term" value="P:positive regulation of nuclear cell cycle DNA replication"/>
    <property type="evidence" value="ECO:0007669"/>
    <property type="project" value="TreeGrafter"/>
</dbReference>
<feature type="region of interest" description="Disordered" evidence="5">
    <location>
        <begin position="211"/>
        <end position="230"/>
    </location>
</feature>
<feature type="region of interest" description="Disordered" evidence="5">
    <location>
        <begin position="250"/>
        <end position="272"/>
    </location>
</feature>
<feature type="compositionally biased region" description="Low complexity" evidence="5">
    <location>
        <begin position="345"/>
        <end position="365"/>
    </location>
</feature>
<dbReference type="PANTHER" id="PTHR15375">
    <property type="entry name" value="ACTIVATOR OF S-PHASE KINASE-RELATED"/>
    <property type="match status" value="1"/>
</dbReference>
<dbReference type="GO" id="GO:0031431">
    <property type="term" value="C:Dbf4-dependent protein kinase complex"/>
    <property type="evidence" value="ECO:0007669"/>
    <property type="project" value="TreeGrafter"/>
</dbReference>
<keyword evidence="2 4" id="KW-0863">Zinc-finger</keyword>
<dbReference type="GO" id="GO:0008270">
    <property type="term" value="F:zinc ion binding"/>
    <property type="evidence" value="ECO:0007669"/>
    <property type="project" value="UniProtKB-KW"/>
</dbReference>
<dbReference type="AlphaFoldDB" id="A0A0D6EQ53"/>
<dbReference type="OrthoDB" id="21380at2759"/>
<dbReference type="InterPro" id="IPR051590">
    <property type="entry name" value="Replication_Regulatory_Kinase"/>
</dbReference>
<feature type="domain" description="DBF4-type" evidence="6">
    <location>
        <begin position="290"/>
        <end position="339"/>
    </location>
</feature>
<dbReference type="Proteomes" id="UP000243876">
    <property type="component" value="Unassembled WGS sequence"/>
</dbReference>
<name>A0A0D6EQ53_SPOSA</name>